<gene>
    <name evidence="1" type="ORF">S12H4_12931</name>
</gene>
<evidence type="ECO:0000313" key="1">
    <source>
        <dbReference type="EMBL" id="GAI86810.1"/>
    </source>
</evidence>
<comment type="caution">
    <text evidence="1">The sequence shown here is derived from an EMBL/GenBank/DDBJ whole genome shotgun (WGS) entry which is preliminary data.</text>
</comment>
<name>X1TGU3_9ZZZZ</name>
<dbReference type="EMBL" id="BARW01006168">
    <property type="protein sequence ID" value="GAI86810.1"/>
    <property type="molecule type" value="Genomic_DNA"/>
</dbReference>
<dbReference type="AlphaFoldDB" id="X1TGU3"/>
<evidence type="ECO:0008006" key="2">
    <source>
        <dbReference type="Google" id="ProtNLM"/>
    </source>
</evidence>
<dbReference type="Gene3D" id="3.40.50.720">
    <property type="entry name" value="NAD(P)-binding Rossmann-like Domain"/>
    <property type="match status" value="1"/>
</dbReference>
<dbReference type="SUPFAM" id="SSF51735">
    <property type="entry name" value="NAD(P)-binding Rossmann-fold domains"/>
    <property type="match status" value="1"/>
</dbReference>
<feature type="non-terminal residue" evidence="1">
    <location>
        <position position="1"/>
    </location>
</feature>
<dbReference type="Pfam" id="PF13561">
    <property type="entry name" value="adh_short_C2"/>
    <property type="match status" value="1"/>
</dbReference>
<accession>X1TGU3</accession>
<reference evidence="1" key="1">
    <citation type="journal article" date="2014" name="Front. Microbiol.">
        <title>High frequency of phylogenetically diverse reductive dehalogenase-homologous genes in deep subseafloor sedimentary metagenomes.</title>
        <authorList>
            <person name="Kawai M."/>
            <person name="Futagami T."/>
            <person name="Toyoda A."/>
            <person name="Takaki Y."/>
            <person name="Nishi S."/>
            <person name="Hori S."/>
            <person name="Arai W."/>
            <person name="Tsubouchi T."/>
            <person name="Morono Y."/>
            <person name="Uchiyama I."/>
            <person name="Ito T."/>
            <person name="Fujiyama A."/>
            <person name="Inagaki F."/>
            <person name="Takami H."/>
        </authorList>
    </citation>
    <scope>NUCLEOTIDE SEQUENCE</scope>
    <source>
        <strain evidence="1">Expedition CK06-06</strain>
    </source>
</reference>
<proteinExistence type="predicted"/>
<organism evidence="1">
    <name type="scientific">marine sediment metagenome</name>
    <dbReference type="NCBI Taxonomy" id="412755"/>
    <lineage>
        <taxon>unclassified sequences</taxon>
        <taxon>metagenomes</taxon>
        <taxon>ecological metagenomes</taxon>
    </lineage>
</organism>
<dbReference type="InterPro" id="IPR036291">
    <property type="entry name" value="NAD(P)-bd_dom_sf"/>
</dbReference>
<dbReference type="InterPro" id="IPR002347">
    <property type="entry name" value="SDR_fam"/>
</dbReference>
<sequence>LGRIARAEEVAYAILFLASDDSSFITGVALPVDGGYTANAIRRIQ</sequence>
<protein>
    <recommendedName>
        <fullName evidence="2">Short-chain dehydrogenase/reductase SDR</fullName>
    </recommendedName>
</protein>